<dbReference type="KEGG" id="csr:Cspa_c36650"/>
<dbReference type="Proteomes" id="UP000011728">
    <property type="component" value="Chromosome"/>
</dbReference>
<dbReference type="AlphaFoldDB" id="M1LW61"/>
<reference evidence="1 2" key="1">
    <citation type="submission" date="2013-02" db="EMBL/GenBank/DDBJ databases">
        <title>Genome sequence of Clostridium saccharoperbutylacetonicum N1-4(HMT).</title>
        <authorList>
            <person name="Poehlein A."/>
            <person name="Daniel R."/>
        </authorList>
    </citation>
    <scope>NUCLEOTIDE SEQUENCE [LARGE SCALE GENOMIC DNA]</scope>
    <source>
        <strain evidence="2">N1-4(HMT)</strain>
    </source>
</reference>
<protein>
    <submittedName>
        <fullName evidence="1">Uncharacterized protein</fullName>
    </submittedName>
</protein>
<dbReference type="STRING" id="36745.CLSAP_34440"/>
<name>M1LW61_9CLOT</name>
<dbReference type="RefSeq" id="WP_015393741.1">
    <property type="nucleotide sequence ID" value="NC_020291.1"/>
</dbReference>
<accession>M1LW61</accession>
<dbReference type="eggNOG" id="ENOG503275K">
    <property type="taxonomic scope" value="Bacteria"/>
</dbReference>
<proteinExistence type="predicted"/>
<dbReference type="EMBL" id="CP004121">
    <property type="protein sequence ID" value="AGF57425.1"/>
    <property type="molecule type" value="Genomic_DNA"/>
</dbReference>
<gene>
    <name evidence="1" type="ORF">Cspa_c36650</name>
</gene>
<dbReference type="PATRIC" id="fig|931276.5.peg.3695"/>
<evidence type="ECO:0000313" key="2">
    <source>
        <dbReference type="Proteomes" id="UP000011728"/>
    </source>
</evidence>
<dbReference type="OrthoDB" id="1906379at2"/>
<sequence length="169" mass="20070">MKYFEILEDLRVQYRYKIESLEWTQIEEESIGIVNFQGEEDMVPDFIVYKKQYLISAEFKKIIEMYTDEVSFKLVMFNNIKAQVQKEYYCVEPLVIEGLGGSSTYNKDNSVNKKVLSFTKVKDYKVFGLKELHLTQFSRPHIFVDLDIVESVLRRDLWGMVFEELSVED</sequence>
<evidence type="ECO:0000313" key="1">
    <source>
        <dbReference type="EMBL" id="AGF57425.1"/>
    </source>
</evidence>
<keyword evidence="2" id="KW-1185">Reference proteome</keyword>
<organism evidence="1 2">
    <name type="scientific">Clostridium saccharoperbutylacetonicum N1-4(HMT)</name>
    <dbReference type="NCBI Taxonomy" id="931276"/>
    <lineage>
        <taxon>Bacteria</taxon>
        <taxon>Bacillati</taxon>
        <taxon>Bacillota</taxon>
        <taxon>Clostridia</taxon>
        <taxon>Eubacteriales</taxon>
        <taxon>Clostridiaceae</taxon>
        <taxon>Clostridium</taxon>
    </lineage>
</organism>
<dbReference type="HOGENOM" id="CLU_1575763_0_0_9"/>